<feature type="domain" description="HTH marR-type" evidence="4">
    <location>
        <begin position="1"/>
        <end position="142"/>
    </location>
</feature>
<dbReference type="PANTHER" id="PTHR33164:SF43">
    <property type="entry name" value="HTH-TYPE TRANSCRIPTIONAL REPRESSOR YETL"/>
    <property type="match status" value="1"/>
</dbReference>
<dbReference type="SMART" id="SM00347">
    <property type="entry name" value="HTH_MARR"/>
    <property type="match status" value="1"/>
</dbReference>
<evidence type="ECO:0000256" key="2">
    <source>
        <dbReference type="ARBA" id="ARBA00023125"/>
    </source>
</evidence>
<accession>A0ABU2N8Z8</accession>
<dbReference type="Proteomes" id="UP001183202">
    <property type="component" value="Unassembled WGS sequence"/>
</dbReference>
<evidence type="ECO:0000256" key="3">
    <source>
        <dbReference type="ARBA" id="ARBA00023163"/>
    </source>
</evidence>
<sequence>MTRTVPDPAVDAASFAALFRTIYLTYHRRDGPRSGLTGASRAVLGHLAHTGPLTIGEAALHLDRAQSVVSEIVDGLERRGLLIRDRDPADRRRTLVWLTPAGIEALRRDAEVLSEDALAAAIARMTDSDRTSLLTGAAALLAAAPPPRKEAP</sequence>
<dbReference type="PANTHER" id="PTHR33164">
    <property type="entry name" value="TRANSCRIPTIONAL REGULATOR, MARR FAMILY"/>
    <property type="match status" value="1"/>
</dbReference>
<dbReference type="InterPro" id="IPR036390">
    <property type="entry name" value="WH_DNA-bd_sf"/>
</dbReference>
<dbReference type="InterPro" id="IPR000835">
    <property type="entry name" value="HTH_MarR-typ"/>
</dbReference>
<evidence type="ECO:0000256" key="1">
    <source>
        <dbReference type="ARBA" id="ARBA00023015"/>
    </source>
</evidence>
<comment type="caution">
    <text evidence="5">The sequence shown here is derived from an EMBL/GenBank/DDBJ whole genome shotgun (WGS) entry which is preliminary data.</text>
</comment>
<organism evidence="5 6">
    <name type="scientific">Pseudonocardia charpentierae</name>
    <dbReference type="NCBI Taxonomy" id="3075545"/>
    <lineage>
        <taxon>Bacteria</taxon>
        <taxon>Bacillati</taxon>
        <taxon>Actinomycetota</taxon>
        <taxon>Actinomycetes</taxon>
        <taxon>Pseudonocardiales</taxon>
        <taxon>Pseudonocardiaceae</taxon>
        <taxon>Pseudonocardia</taxon>
    </lineage>
</organism>
<name>A0ABU2N8Z8_9PSEU</name>
<keyword evidence="2" id="KW-0238">DNA-binding</keyword>
<dbReference type="PROSITE" id="PS01117">
    <property type="entry name" value="HTH_MARR_1"/>
    <property type="match status" value="1"/>
</dbReference>
<dbReference type="Gene3D" id="1.10.10.10">
    <property type="entry name" value="Winged helix-like DNA-binding domain superfamily/Winged helix DNA-binding domain"/>
    <property type="match status" value="1"/>
</dbReference>
<dbReference type="RefSeq" id="WP_311556054.1">
    <property type="nucleotide sequence ID" value="NZ_JAVREJ010000006.1"/>
</dbReference>
<keyword evidence="3" id="KW-0804">Transcription</keyword>
<dbReference type="Pfam" id="PF12802">
    <property type="entry name" value="MarR_2"/>
    <property type="match status" value="1"/>
</dbReference>
<dbReference type="EMBL" id="JAVREJ010000006">
    <property type="protein sequence ID" value="MDT0350022.1"/>
    <property type="molecule type" value="Genomic_DNA"/>
</dbReference>
<proteinExistence type="predicted"/>
<dbReference type="InterPro" id="IPR023187">
    <property type="entry name" value="Tscrpt_reg_MarR-type_CS"/>
</dbReference>
<keyword evidence="6" id="KW-1185">Reference proteome</keyword>
<dbReference type="InterPro" id="IPR039422">
    <property type="entry name" value="MarR/SlyA-like"/>
</dbReference>
<reference evidence="6" key="1">
    <citation type="submission" date="2023-07" db="EMBL/GenBank/DDBJ databases">
        <title>30 novel species of actinomycetes from the DSMZ collection.</title>
        <authorList>
            <person name="Nouioui I."/>
        </authorList>
    </citation>
    <scope>NUCLEOTIDE SEQUENCE [LARGE SCALE GENOMIC DNA]</scope>
    <source>
        <strain evidence="6">DSM 45834</strain>
    </source>
</reference>
<dbReference type="PROSITE" id="PS50995">
    <property type="entry name" value="HTH_MARR_2"/>
    <property type="match status" value="1"/>
</dbReference>
<dbReference type="InterPro" id="IPR036388">
    <property type="entry name" value="WH-like_DNA-bd_sf"/>
</dbReference>
<dbReference type="SUPFAM" id="SSF46785">
    <property type="entry name" value="Winged helix' DNA-binding domain"/>
    <property type="match status" value="1"/>
</dbReference>
<keyword evidence="1" id="KW-0805">Transcription regulation</keyword>
<evidence type="ECO:0000259" key="4">
    <source>
        <dbReference type="PROSITE" id="PS50995"/>
    </source>
</evidence>
<protein>
    <submittedName>
        <fullName evidence="5">MarR family winged helix-turn-helix transcriptional regulator</fullName>
    </submittedName>
</protein>
<gene>
    <name evidence="5" type="ORF">RM445_10855</name>
</gene>
<evidence type="ECO:0000313" key="6">
    <source>
        <dbReference type="Proteomes" id="UP001183202"/>
    </source>
</evidence>
<evidence type="ECO:0000313" key="5">
    <source>
        <dbReference type="EMBL" id="MDT0350022.1"/>
    </source>
</evidence>